<protein>
    <submittedName>
        <fullName evidence="1">Uncharacterized protein</fullName>
    </submittedName>
</protein>
<dbReference type="AlphaFoldDB" id="A0A0K2TBC9"/>
<evidence type="ECO:0000313" key="1">
    <source>
        <dbReference type="EMBL" id="CDW23323.1"/>
    </source>
</evidence>
<reference evidence="1" key="1">
    <citation type="submission" date="2014-05" db="EMBL/GenBank/DDBJ databases">
        <authorList>
            <person name="Chronopoulou M."/>
        </authorList>
    </citation>
    <scope>NUCLEOTIDE SEQUENCE</scope>
    <source>
        <tissue evidence="1">Whole organism</tissue>
    </source>
</reference>
<accession>A0A0K2TBC9</accession>
<proteinExistence type="predicted"/>
<organism evidence="1">
    <name type="scientific">Lepeophtheirus salmonis</name>
    <name type="common">Salmon louse</name>
    <name type="synonym">Caligus salmonis</name>
    <dbReference type="NCBI Taxonomy" id="72036"/>
    <lineage>
        <taxon>Eukaryota</taxon>
        <taxon>Metazoa</taxon>
        <taxon>Ecdysozoa</taxon>
        <taxon>Arthropoda</taxon>
        <taxon>Crustacea</taxon>
        <taxon>Multicrustacea</taxon>
        <taxon>Hexanauplia</taxon>
        <taxon>Copepoda</taxon>
        <taxon>Siphonostomatoida</taxon>
        <taxon>Caligidae</taxon>
        <taxon>Lepeophtheirus</taxon>
    </lineage>
</organism>
<name>A0A0K2TBC9_LEPSM</name>
<sequence>MAISRGGIAAFFVILDIDFSVQRSRIFVLYTPNSKKGNFFTETILTNTTGDISNILDGISVLR</sequence>
<dbReference type="EMBL" id="HACA01005962">
    <property type="protein sequence ID" value="CDW23323.1"/>
    <property type="molecule type" value="Transcribed_RNA"/>
</dbReference>